<dbReference type="PATRIC" id="fig|1121326.3.peg.2289"/>
<reference evidence="11 12" key="1">
    <citation type="submission" date="2016-04" db="EMBL/GenBank/DDBJ databases">
        <title>Genome sequence of Clostridium magnum DSM 2767.</title>
        <authorList>
            <person name="Poehlein A."/>
            <person name="Uhlig R."/>
            <person name="Fischer R."/>
            <person name="Bahl H."/>
            <person name="Daniel R."/>
        </authorList>
    </citation>
    <scope>NUCLEOTIDE SEQUENCE [LARGE SCALE GENOMIC DNA]</scope>
    <source>
        <strain evidence="11 12">DSM 2767</strain>
    </source>
</reference>
<dbReference type="CDD" id="cd05398">
    <property type="entry name" value="NT_ClassII-CCAase"/>
    <property type="match status" value="1"/>
</dbReference>
<dbReference type="Pfam" id="PF01743">
    <property type="entry name" value="PolyA_pol"/>
    <property type="match status" value="1"/>
</dbReference>
<dbReference type="SUPFAM" id="SSF81301">
    <property type="entry name" value="Nucleotidyltransferase"/>
    <property type="match status" value="1"/>
</dbReference>
<evidence type="ECO:0000259" key="10">
    <source>
        <dbReference type="SMART" id="SM00471"/>
    </source>
</evidence>
<keyword evidence="8 9" id="KW-0694">RNA-binding</keyword>
<evidence type="ECO:0000256" key="3">
    <source>
        <dbReference type="ARBA" id="ARBA00022694"/>
    </source>
</evidence>
<sequence>MEKINIMIPKDVRFIISTLKNEGYEGYSVGGCVRDSILGREPQDWDITTNALPQQTMSIFKNKGIRVIETGLKHGTVTILINNIGYEVTTYRIEGEYSDNRHPDNVTFTTSLKEDLSRRDFTINGMAYNDDNGIVDYFNGLQDLKNKIIKSVGTADDRFKEDALRMLRAVRFSSQLGFELDYEDLFISIKKNAHLIKNVSQERIREELCKILVSLKPSVGIIALKESNLLEHILPELMICVGFDQKNYHHDKDVFNHILAVLDNTPAKLEIRLAALLHDIGKPQCFTIDEKSIGHFYGHHKNSADISRRILKRLKFDNKTIDVVSLLVYEHMSKFDKIKTPSIKKFMNRVGIENLEDLFELQIADSKGSAKKFQDYSKILDLKHKCQVILDEKQPLSIKELKINGSDLIELGIKQGKQIGEALNMLLEMVLENPELNDKKKLIEILNKSNYIK</sequence>
<keyword evidence="4 11" id="KW-0548">Nucleotidyltransferase</keyword>
<evidence type="ECO:0000313" key="11">
    <source>
        <dbReference type="EMBL" id="KZL92483.1"/>
    </source>
</evidence>
<evidence type="ECO:0000313" key="12">
    <source>
        <dbReference type="Proteomes" id="UP000076603"/>
    </source>
</evidence>
<protein>
    <submittedName>
        <fullName evidence="11">CCA-adding enzyme</fullName>
        <ecNumber evidence="11">2.7.7.72</ecNumber>
    </submittedName>
</protein>
<comment type="similarity">
    <text evidence="9">Belongs to the tRNA nucleotidyltransferase/poly(A) polymerase family.</text>
</comment>
<feature type="domain" description="HD/PDEase" evidence="10">
    <location>
        <begin position="250"/>
        <end position="379"/>
    </location>
</feature>
<dbReference type="SUPFAM" id="SSF81891">
    <property type="entry name" value="Poly A polymerase C-terminal region-like"/>
    <property type="match status" value="1"/>
</dbReference>
<comment type="cofactor">
    <cofactor evidence="1">
        <name>Mg(2+)</name>
        <dbReference type="ChEBI" id="CHEBI:18420"/>
    </cofactor>
</comment>
<keyword evidence="12" id="KW-1185">Reference proteome</keyword>
<dbReference type="NCBIfam" id="NF009814">
    <property type="entry name" value="PRK13299.1"/>
    <property type="match status" value="1"/>
</dbReference>
<dbReference type="Pfam" id="PF12627">
    <property type="entry name" value="PolyA_pol_RNAbd"/>
    <property type="match status" value="1"/>
</dbReference>
<dbReference type="CDD" id="cd00077">
    <property type="entry name" value="HDc"/>
    <property type="match status" value="1"/>
</dbReference>
<dbReference type="InterPro" id="IPR050264">
    <property type="entry name" value="Bact_CCA-adding_enz_type3_sf"/>
</dbReference>
<dbReference type="GO" id="GO:0046872">
    <property type="term" value="F:metal ion binding"/>
    <property type="evidence" value="ECO:0007669"/>
    <property type="project" value="UniProtKB-KW"/>
</dbReference>
<keyword evidence="3" id="KW-0819">tRNA processing</keyword>
<evidence type="ECO:0000256" key="9">
    <source>
        <dbReference type="RuleBase" id="RU003953"/>
    </source>
</evidence>
<dbReference type="InterPro" id="IPR006675">
    <property type="entry name" value="HDIG_dom"/>
</dbReference>
<evidence type="ECO:0000256" key="1">
    <source>
        <dbReference type="ARBA" id="ARBA00001946"/>
    </source>
</evidence>
<comment type="caution">
    <text evidence="11">The sequence shown here is derived from an EMBL/GenBank/DDBJ whole genome shotgun (WGS) entry which is preliminary data.</text>
</comment>
<dbReference type="InterPro" id="IPR003607">
    <property type="entry name" value="HD/PDEase_dom"/>
</dbReference>
<dbReference type="STRING" id="1121326.CLMAG_22920"/>
<keyword evidence="7" id="KW-0460">Magnesium</keyword>
<dbReference type="Pfam" id="PF13735">
    <property type="entry name" value="tRNA_NucTran2_2"/>
    <property type="match status" value="1"/>
</dbReference>
<evidence type="ECO:0000256" key="5">
    <source>
        <dbReference type="ARBA" id="ARBA00022723"/>
    </source>
</evidence>
<keyword evidence="6" id="KW-0547">Nucleotide-binding</keyword>
<evidence type="ECO:0000256" key="6">
    <source>
        <dbReference type="ARBA" id="ARBA00022741"/>
    </source>
</evidence>
<name>A0A162TCV1_9CLOT</name>
<dbReference type="GO" id="GO:0000049">
    <property type="term" value="F:tRNA binding"/>
    <property type="evidence" value="ECO:0007669"/>
    <property type="project" value="TreeGrafter"/>
</dbReference>
<dbReference type="Gene3D" id="3.30.460.10">
    <property type="entry name" value="Beta Polymerase, domain 2"/>
    <property type="match status" value="1"/>
</dbReference>
<dbReference type="EMBL" id="LWAE01000002">
    <property type="protein sequence ID" value="KZL92483.1"/>
    <property type="molecule type" value="Genomic_DNA"/>
</dbReference>
<keyword evidence="2 9" id="KW-0808">Transferase</keyword>
<gene>
    <name evidence="11" type="primary">cca_1</name>
    <name evidence="11" type="ORF">CLMAG_22920</name>
</gene>
<dbReference type="GO" id="GO:0000166">
    <property type="term" value="F:nucleotide binding"/>
    <property type="evidence" value="ECO:0007669"/>
    <property type="project" value="UniProtKB-KW"/>
</dbReference>
<dbReference type="AlphaFoldDB" id="A0A162TCV1"/>
<dbReference type="GO" id="GO:0008033">
    <property type="term" value="P:tRNA processing"/>
    <property type="evidence" value="ECO:0007669"/>
    <property type="project" value="UniProtKB-KW"/>
</dbReference>
<dbReference type="InterPro" id="IPR032810">
    <property type="entry name" value="CCA-adding_enz_C"/>
</dbReference>
<dbReference type="GO" id="GO:0004810">
    <property type="term" value="F:CCA tRNA nucleotidyltransferase activity"/>
    <property type="evidence" value="ECO:0007669"/>
    <property type="project" value="UniProtKB-EC"/>
</dbReference>
<keyword evidence="5" id="KW-0479">Metal-binding</keyword>
<dbReference type="SMART" id="SM00471">
    <property type="entry name" value="HDc"/>
    <property type="match status" value="1"/>
</dbReference>
<dbReference type="Gene3D" id="1.10.246.80">
    <property type="match status" value="1"/>
</dbReference>
<dbReference type="InterPro" id="IPR032828">
    <property type="entry name" value="PolyA_RNA-bd"/>
</dbReference>
<proteinExistence type="inferred from homology"/>
<evidence type="ECO:0000256" key="2">
    <source>
        <dbReference type="ARBA" id="ARBA00022679"/>
    </source>
</evidence>
<organism evidence="11 12">
    <name type="scientific">Clostridium magnum DSM 2767</name>
    <dbReference type="NCBI Taxonomy" id="1121326"/>
    <lineage>
        <taxon>Bacteria</taxon>
        <taxon>Bacillati</taxon>
        <taxon>Bacillota</taxon>
        <taxon>Clostridia</taxon>
        <taxon>Eubacteriales</taxon>
        <taxon>Clostridiaceae</taxon>
        <taxon>Clostridium</taxon>
    </lineage>
</organism>
<dbReference type="InterPro" id="IPR043519">
    <property type="entry name" value="NT_sf"/>
</dbReference>
<evidence type="ECO:0000256" key="4">
    <source>
        <dbReference type="ARBA" id="ARBA00022695"/>
    </source>
</evidence>
<evidence type="ECO:0000256" key="8">
    <source>
        <dbReference type="ARBA" id="ARBA00022884"/>
    </source>
</evidence>
<dbReference type="RefSeq" id="WP_066622001.1">
    <property type="nucleotide sequence ID" value="NZ_FQXL01000023.1"/>
</dbReference>
<dbReference type="NCBIfam" id="TIGR00277">
    <property type="entry name" value="HDIG"/>
    <property type="match status" value="1"/>
</dbReference>
<dbReference type="PANTHER" id="PTHR46173">
    <property type="entry name" value="CCA TRNA NUCLEOTIDYLTRANSFERASE 1, MITOCHONDRIAL"/>
    <property type="match status" value="1"/>
</dbReference>
<dbReference type="EC" id="2.7.7.72" evidence="11"/>
<evidence type="ECO:0000256" key="7">
    <source>
        <dbReference type="ARBA" id="ARBA00022842"/>
    </source>
</evidence>
<dbReference type="PANTHER" id="PTHR46173:SF1">
    <property type="entry name" value="CCA TRNA NUCLEOTIDYLTRANSFERASE 1, MITOCHONDRIAL"/>
    <property type="match status" value="1"/>
</dbReference>
<accession>A0A162TCV1</accession>
<dbReference type="Proteomes" id="UP000076603">
    <property type="component" value="Unassembled WGS sequence"/>
</dbReference>
<dbReference type="OrthoDB" id="9805698at2"/>
<dbReference type="Gene3D" id="1.10.3090.10">
    <property type="entry name" value="cca-adding enzyme, domain 2"/>
    <property type="match status" value="1"/>
</dbReference>
<dbReference type="InterPro" id="IPR002646">
    <property type="entry name" value="PolA_pol_head_dom"/>
</dbReference>